<protein>
    <submittedName>
        <fullName evidence="1">Uncharacterized protein</fullName>
    </submittedName>
</protein>
<gene>
    <name evidence="1" type="ORF">MRATA1EN22A_LOCUS28174</name>
</gene>
<reference evidence="1" key="2">
    <citation type="submission" date="2025-03" db="EMBL/GenBank/DDBJ databases">
        <authorList>
            <consortium name="ELIXIR-Norway"/>
            <consortium name="Elixir Norway"/>
        </authorList>
    </citation>
    <scope>NUCLEOTIDE SEQUENCE</scope>
</reference>
<sequence length="76" mass="8601">MQQECSRSFAQALLQNCFVKTPVLLPLEIDNMPPQAMPRTRVLSVVPIKKTQLEHCTNVQRVPEKQPHAAMVMVCT</sequence>
<proteinExistence type="predicted"/>
<evidence type="ECO:0000313" key="2">
    <source>
        <dbReference type="Proteomes" id="UP001162501"/>
    </source>
</evidence>
<reference evidence="1" key="1">
    <citation type="submission" date="2023-05" db="EMBL/GenBank/DDBJ databases">
        <authorList>
            <consortium name="ELIXIR-Norway"/>
        </authorList>
    </citation>
    <scope>NUCLEOTIDE SEQUENCE</scope>
</reference>
<dbReference type="Proteomes" id="UP001162501">
    <property type="component" value="Chromosome 9"/>
</dbReference>
<name>A0AC60A8D0_RANTA</name>
<evidence type="ECO:0000313" key="1">
    <source>
        <dbReference type="EMBL" id="CAN0570638.1"/>
    </source>
</evidence>
<organism evidence="1 2">
    <name type="scientific">Rangifer tarandus platyrhynchus</name>
    <name type="common">Svalbard reindeer</name>
    <dbReference type="NCBI Taxonomy" id="3082113"/>
    <lineage>
        <taxon>Eukaryota</taxon>
        <taxon>Metazoa</taxon>
        <taxon>Chordata</taxon>
        <taxon>Craniata</taxon>
        <taxon>Vertebrata</taxon>
        <taxon>Euteleostomi</taxon>
        <taxon>Mammalia</taxon>
        <taxon>Eutheria</taxon>
        <taxon>Laurasiatheria</taxon>
        <taxon>Artiodactyla</taxon>
        <taxon>Ruminantia</taxon>
        <taxon>Pecora</taxon>
        <taxon>Cervidae</taxon>
        <taxon>Odocoileinae</taxon>
        <taxon>Rangifer</taxon>
    </lineage>
</organism>
<dbReference type="EMBL" id="OX596093">
    <property type="protein sequence ID" value="CAN0570638.1"/>
    <property type="molecule type" value="Genomic_DNA"/>
</dbReference>
<accession>A0AC60A8D0</accession>